<gene>
    <name evidence="1" type="ORF">B0I32_103254</name>
</gene>
<dbReference type="SUPFAM" id="SSF140453">
    <property type="entry name" value="EsxAB dimer-like"/>
    <property type="match status" value="1"/>
</dbReference>
<evidence type="ECO:0000313" key="2">
    <source>
        <dbReference type="Proteomes" id="UP000238312"/>
    </source>
</evidence>
<dbReference type="Pfam" id="PF06013">
    <property type="entry name" value="WXG100"/>
    <property type="match status" value="1"/>
</dbReference>
<sequence length="102" mass="11818">MGMPAEDYTFVRFGSMDEAYEDLKKVITELDRVTDQLYADIKKELGPSWQGDAQQYFDKKREEWNTHEKAMGEQLFQAASSVNIANGNYQAAERRNISIWSD</sequence>
<dbReference type="InterPro" id="IPR010310">
    <property type="entry name" value="T7SS_ESAT-6-like"/>
</dbReference>
<name>A0A2T0N6V7_9ACTN</name>
<organism evidence="1 2">
    <name type="scientific">Nonomuraea fuscirosea</name>
    <dbReference type="NCBI Taxonomy" id="1291556"/>
    <lineage>
        <taxon>Bacteria</taxon>
        <taxon>Bacillati</taxon>
        <taxon>Actinomycetota</taxon>
        <taxon>Actinomycetes</taxon>
        <taxon>Streptosporangiales</taxon>
        <taxon>Streptosporangiaceae</taxon>
        <taxon>Nonomuraea</taxon>
    </lineage>
</organism>
<protein>
    <submittedName>
        <fullName evidence="1">WXG100 family type VII secretion target</fullName>
    </submittedName>
</protein>
<dbReference type="RefSeq" id="WP_146178084.1">
    <property type="nucleotide sequence ID" value="NZ_CP109074.1"/>
</dbReference>
<keyword evidence="2" id="KW-1185">Reference proteome</keyword>
<proteinExistence type="predicted"/>
<dbReference type="EMBL" id="PVNG01000003">
    <property type="protein sequence ID" value="PRX68293.1"/>
    <property type="molecule type" value="Genomic_DNA"/>
</dbReference>
<dbReference type="OrthoDB" id="3534633at2"/>
<dbReference type="AlphaFoldDB" id="A0A2T0N6V7"/>
<dbReference type="Gene3D" id="1.10.287.1060">
    <property type="entry name" value="ESAT-6-like"/>
    <property type="match status" value="1"/>
</dbReference>
<comment type="caution">
    <text evidence="1">The sequence shown here is derived from an EMBL/GenBank/DDBJ whole genome shotgun (WGS) entry which is preliminary data.</text>
</comment>
<accession>A0A2T0N6V7</accession>
<dbReference type="InterPro" id="IPR036689">
    <property type="entry name" value="ESAT-6-like_sf"/>
</dbReference>
<reference evidence="1 2" key="1">
    <citation type="submission" date="2018-03" db="EMBL/GenBank/DDBJ databases">
        <title>Genomic Encyclopedia of Type Strains, Phase III (KMG-III): the genomes of soil and plant-associated and newly described type strains.</title>
        <authorList>
            <person name="Whitman W."/>
        </authorList>
    </citation>
    <scope>NUCLEOTIDE SEQUENCE [LARGE SCALE GENOMIC DNA]</scope>
    <source>
        <strain evidence="1 2">CGMCC 4.7104</strain>
    </source>
</reference>
<evidence type="ECO:0000313" key="1">
    <source>
        <dbReference type="EMBL" id="PRX68293.1"/>
    </source>
</evidence>
<dbReference type="Proteomes" id="UP000238312">
    <property type="component" value="Unassembled WGS sequence"/>
</dbReference>